<feature type="binding site" evidence="12">
    <location>
        <position position="451"/>
    </location>
    <ligand>
        <name>ATP</name>
        <dbReference type="ChEBI" id="CHEBI:30616"/>
    </ligand>
</feature>
<evidence type="ECO:0000313" key="15">
    <source>
        <dbReference type="EMBL" id="TCD68853.1"/>
    </source>
</evidence>
<dbReference type="PANTHER" id="PTHR24056:SF233">
    <property type="entry name" value="CYCLIN-DEPENDENT KINASE 9"/>
    <property type="match status" value="1"/>
</dbReference>
<dbReference type="GO" id="GO:0005634">
    <property type="term" value="C:nucleus"/>
    <property type="evidence" value="ECO:0007669"/>
    <property type="project" value="UniProtKB-SubCell"/>
</dbReference>
<dbReference type="PROSITE" id="PS00107">
    <property type="entry name" value="PROTEIN_KINASE_ATP"/>
    <property type="match status" value="1"/>
</dbReference>
<dbReference type="PROSITE" id="PS50011">
    <property type="entry name" value="PROTEIN_KINASE_DOM"/>
    <property type="match status" value="1"/>
</dbReference>
<keyword evidence="7 12" id="KW-0067">ATP-binding</keyword>
<dbReference type="FunFam" id="3.30.200.20:FF:000124">
    <property type="entry name" value="Cyclin-dependent kinase 4"/>
    <property type="match status" value="1"/>
</dbReference>
<feature type="compositionally biased region" description="Low complexity" evidence="13">
    <location>
        <begin position="188"/>
        <end position="198"/>
    </location>
</feature>
<evidence type="ECO:0000256" key="9">
    <source>
        <dbReference type="ARBA" id="ARBA00047811"/>
    </source>
</evidence>
<evidence type="ECO:0000256" key="4">
    <source>
        <dbReference type="ARBA" id="ARBA00022679"/>
    </source>
</evidence>
<feature type="compositionally biased region" description="Basic and acidic residues" evidence="13">
    <location>
        <begin position="88"/>
        <end position="97"/>
    </location>
</feature>
<dbReference type="InterPro" id="IPR017441">
    <property type="entry name" value="Protein_kinase_ATP_BS"/>
</dbReference>
<dbReference type="EMBL" id="RWJN01000055">
    <property type="protein sequence ID" value="TCD68853.1"/>
    <property type="molecule type" value="Genomic_DNA"/>
</dbReference>
<evidence type="ECO:0000313" key="16">
    <source>
        <dbReference type="Proteomes" id="UP000292702"/>
    </source>
</evidence>
<evidence type="ECO:0000256" key="5">
    <source>
        <dbReference type="ARBA" id="ARBA00022741"/>
    </source>
</evidence>
<dbReference type="CDD" id="cd07866">
    <property type="entry name" value="STKc_BUR1"/>
    <property type="match status" value="1"/>
</dbReference>
<dbReference type="AlphaFoldDB" id="A0A4R0RP12"/>
<dbReference type="GO" id="GO:0005524">
    <property type="term" value="F:ATP binding"/>
    <property type="evidence" value="ECO:0007669"/>
    <property type="project" value="UniProtKB-UniRule"/>
</dbReference>
<dbReference type="FunFam" id="1.10.510.10:FF:000415">
    <property type="entry name" value="CMGC/CDK/CRK7 protein kinase, variant"/>
    <property type="match status" value="1"/>
</dbReference>
<organism evidence="15 16">
    <name type="scientific">Steccherinum ochraceum</name>
    <dbReference type="NCBI Taxonomy" id="92696"/>
    <lineage>
        <taxon>Eukaryota</taxon>
        <taxon>Fungi</taxon>
        <taxon>Dikarya</taxon>
        <taxon>Basidiomycota</taxon>
        <taxon>Agaricomycotina</taxon>
        <taxon>Agaricomycetes</taxon>
        <taxon>Polyporales</taxon>
        <taxon>Steccherinaceae</taxon>
        <taxon>Steccherinum</taxon>
    </lineage>
</organism>
<dbReference type="PROSITE" id="PS00108">
    <property type="entry name" value="PROTEIN_KINASE_ST"/>
    <property type="match status" value="1"/>
</dbReference>
<feature type="region of interest" description="Disordered" evidence="13">
    <location>
        <begin position="1"/>
        <end position="397"/>
    </location>
</feature>
<feature type="compositionally biased region" description="Low complexity" evidence="13">
    <location>
        <begin position="51"/>
        <end position="61"/>
    </location>
</feature>
<evidence type="ECO:0000256" key="7">
    <source>
        <dbReference type="ARBA" id="ARBA00022840"/>
    </source>
</evidence>
<dbReference type="InterPro" id="IPR000719">
    <property type="entry name" value="Prot_kinase_dom"/>
</dbReference>
<dbReference type="GO" id="GO:0004693">
    <property type="term" value="F:cyclin-dependent protein serine/threonine kinase activity"/>
    <property type="evidence" value="ECO:0007669"/>
    <property type="project" value="UniProtKB-EC"/>
</dbReference>
<feature type="compositionally biased region" description="Low complexity" evidence="13">
    <location>
        <begin position="289"/>
        <end position="312"/>
    </location>
</feature>
<feature type="compositionally biased region" description="Basic and acidic residues" evidence="13">
    <location>
        <begin position="119"/>
        <end position="168"/>
    </location>
</feature>
<feature type="compositionally biased region" description="Basic and acidic residues" evidence="13">
    <location>
        <begin position="219"/>
        <end position="243"/>
    </location>
</feature>
<comment type="caution">
    <text evidence="15">The sequence shown here is derived from an EMBL/GenBank/DDBJ whole genome shotgun (WGS) entry which is preliminary data.</text>
</comment>
<comment type="similarity">
    <text evidence="2">Belongs to the protein kinase superfamily. CMGC Ser/Thr protein kinase family. CDC2/CDKX subfamily.</text>
</comment>
<dbReference type="Pfam" id="PF00069">
    <property type="entry name" value="Pkinase"/>
    <property type="match status" value="1"/>
</dbReference>
<name>A0A4R0RP12_9APHY</name>
<feature type="region of interest" description="Disordered" evidence="13">
    <location>
        <begin position="743"/>
        <end position="789"/>
    </location>
</feature>
<feature type="compositionally biased region" description="Gly residues" evidence="13">
    <location>
        <begin position="874"/>
        <end position="890"/>
    </location>
</feature>
<comment type="catalytic activity">
    <reaction evidence="11">
        <text>[DNA-directed RNA polymerase] + ATP = phospho-[DNA-directed RNA polymerase] + ADP + H(+)</text>
        <dbReference type="Rhea" id="RHEA:10216"/>
        <dbReference type="Rhea" id="RHEA-COMP:11321"/>
        <dbReference type="Rhea" id="RHEA-COMP:11322"/>
        <dbReference type="ChEBI" id="CHEBI:15378"/>
        <dbReference type="ChEBI" id="CHEBI:30616"/>
        <dbReference type="ChEBI" id="CHEBI:43176"/>
        <dbReference type="ChEBI" id="CHEBI:68546"/>
        <dbReference type="ChEBI" id="CHEBI:456216"/>
        <dbReference type="EC" id="2.7.11.23"/>
    </reaction>
</comment>
<keyword evidence="5 12" id="KW-0547">Nucleotide-binding</keyword>
<dbReference type="SUPFAM" id="SSF56112">
    <property type="entry name" value="Protein kinase-like (PK-like)"/>
    <property type="match status" value="1"/>
</dbReference>
<evidence type="ECO:0000256" key="2">
    <source>
        <dbReference type="ARBA" id="ARBA00006485"/>
    </source>
</evidence>
<dbReference type="Gene3D" id="1.10.510.10">
    <property type="entry name" value="Transferase(Phosphotransferase) domain 1"/>
    <property type="match status" value="1"/>
</dbReference>
<dbReference type="InterPro" id="IPR011009">
    <property type="entry name" value="Kinase-like_dom_sf"/>
</dbReference>
<feature type="compositionally biased region" description="Basic and acidic residues" evidence="13">
    <location>
        <begin position="251"/>
        <end position="280"/>
    </location>
</feature>
<sequence>MLSTPVKRSAPHSEDSWPNKRQATSSPEEGELDDNTPPPPIRRSPTPVKPAKPIAKIPFPFKQRKPAAQETRVESTQLGRGPYASHGRAPEEERLPDMRWGLPSRPAAVDPPSEPASRNGDHWSRHEDGPSSPRHNRDREQSDRHYDYDRQPTSRKGDHWDSRDDTYRSPRRYHRRTPSRSRSRSSGRSRSPYSPGPSAREKHRLPPPRSPLANTYTRNLHDERDRDYGYRLDSVPDRRRAWESDTYVPEDDMRGHDSRHGWKRGDGYSRRSDDERDQHTRPNGVDSYRPMSPRSTVSSRRPLSPRSPISRLRSPDRPRSPPPQPELAPPPSPPRYPPTINLPSHHATVKIPLPKKPPTPPRRASPVPSVNANNHSKPAVPERDRPSRPAQVRARKPVHRTKMDEMMAYGKTFEGCGSREDYDIITKLGEGTFGEVHKARNRETGSMVALKRILMHNEKEGMPVTALREIKILKALHHPCIVDIVDMFVVRSRGKESPLSVYMVFPYMDHDLAGLLENERVKLSPSQIKLYMKQLLEGTEYMHRNHILHRDMKAANLLISNTGSLKIADFGLARAYDPNIVNTGKGDDLRVKERKYTNCVVTRWYRPPELLLGARQYGGEVDMWGIGCVLGEMFWRKPILPGSSDLDQLDKIWQLCGTPNQHTWPNHDLLPGCEGVKRFTIYPRRLKQTYDTIGAETCDLLDKLLTCNPRERLTASQALDHDYFWTDPLPADPKTLPTYEASHEFDKRGRRHQPAGPPVQPHHVEQLSRPLPAPTQPPMAPRARPPPMPPKTVTLAYMNLPPPPPGAINPATAPPPPGYNIVPHVVPQQLPPLTYRPGMTLPPHLAQPVSMPLPPKPDYLPSRPGAGRRDRNRGGGGGSGPGGRSGGGSSGPAEGLNYG</sequence>
<feature type="domain" description="Protein kinase" evidence="14">
    <location>
        <begin position="422"/>
        <end position="724"/>
    </location>
</feature>
<evidence type="ECO:0000256" key="13">
    <source>
        <dbReference type="SAM" id="MobiDB-lite"/>
    </source>
</evidence>
<feature type="compositionally biased region" description="Pro residues" evidence="13">
    <location>
        <begin position="771"/>
        <end position="789"/>
    </location>
</feature>
<dbReference type="PANTHER" id="PTHR24056">
    <property type="entry name" value="CELL DIVISION PROTEIN KINASE"/>
    <property type="match status" value="1"/>
</dbReference>
<dbReference type="SMART" id="SM00220">
    <property type="entry name" value="S_TKc"/>
    <property type="match status" value="1"/>
</dbReference>
<feature type="compositionally biased region" description="Pro residues" evidence="13">
    <location>
        <begin position="36"/>
        <end position="50"/>
    </location>
</feature>
<keyword evidence="6 15" id="KW-0418">Kinase</keyword>
<dbReference type="GO" id="GO:0008353">
    <property type="term" value="F:RNA polymerase II CTD heptapeptide repeat kinase activity"/>
    <property type="evidence" value="ECO:0007669"/>
    <property type="project" value="UniProtKB-EC"/>
</dbReference>
<reference evidence="15 16" key="1">
    <citation type="submission" date="2018-11" db="EMBL/GenBank/DDBJ databases">
        <title>Genome assembly of Steccherinum ochraceum LE-BIN_3174, the white-rot fungus of the Steccherinaceae family (The Residual Polyporoid clade, Polyporales, Basidiomycota).</title>
        <authorList>
            <person name="Fedorova T.V."/>
            <person name="Glazunova O.A."/>
            <person name="Landesman E.O."/>
            <person name="Moiseenko K.V."/>
            <person name="Psurtseva N.V."/>
            <person name="Savinova O.S."/>
            <person name="Shakhova N.V."/>
            <person name="Tyazhelova T.V."/>
            <person name="Vasina D.V."/>
        </authorList>
    </citation>
    <scope>NUCLEOTIDE SEQUENCE [LARGE SCALE GENOMIC DNA]</scope>
    <source>
        <strain evidence="15 16">LE-BIN_3174</strain>
    </source>
</reference>
<evidence type="ECO:0000256" key="3">
    <source>
        <dbReference type="ARBA" id="ARBA00022527"/>
    </source>
</evidence>
<feature type="compositionally biased region" description="Basic residues" evidence="13">
    <location>
        <begin position="169"/>
        <end position="187"/>
    </location>
</feature>
<evidence type="ECO:0000256" key="10">
    <source>
        <dbReference type="ARBA" id="ARBA00048367"/>
    </source>
</evidence>
<proteinExistence type="inferred from homology"/>
<dbReference type="STRING" id="92696.A0A4R0RP12"/>
<feature type="compositionally biased region" description="Pro residues" evidence="13">
    <location>
        <begin position="354"/>
        <end position="363"/>
    </location>
</feature>
<dbReference type="InterPro" id="IPR050108">
    <property type="entry name" value="CDK"/>
</dbReference>
<comment type="catalytic activity">
    <reaction evidence="9">
        <text>L-threonyl-[protein] + ATP = O-phospho-L-threonyl-[protein] + ADP + H(+)</text>
        <dbReference type="Rhea" id="RHEA:46608"/>
        <dbReference type="Rhea" id="RHEA-COMP:11060"/>
        <dbReference type="Rhea" id="RHEA-COMP:11605"/>
        <dbReference type="ChEBI" id="CHEBI:15378"/>
        <dbReference type="ChEBI" id="CHEBI:30013"/>
        <dbReference type="ChEBI" id="CHEBI:30616"/>
        <dbReference type="ChEBI" id="CHEBI:61977"/>
        <dbReference type="ChEBI" id="CHEBI:456216"/>
        <dbReference type="EC" id="2.7.11.22"/>
    </reaction>
</comment>
<accession>A0A4R0RP12</accession>
<comment type="catalytic activity">
    <reaction evidence="10">
        <text>L-seryl-[protein] + ATP = O-phospho-L-seryl-[protein] + ADP + H(+)</text>
        <dbReference type="Rhea" id="RHEA:17989"/>
        <dbReference type="Rhea" id="RHEA-COMP:9863"/>
        <dbReference type="Rhea" id="RHEA-COMP:11604"/>
        <dbReference type="ChEBI" id="CHEBI:15378"/>
        <dbReference type="ChEBI" id="CHEBI:29999"/>
        <dbReference type="ChEBI" id="CHEBI:30616"/>
        <dbReference type="ChEBI" id="CHEBI:83421"/>
        <dbReference type="ChEBI" id="CHEBI:456216"/>
        <dbReference type="EC" id="2.7.11.22"/>
    </reaction>
</comment>
<protein>
    <submittedName>
        <fullName evidence="15">Serine/threonine protein kinase, CMGC, CDC2/CDK sub</fullName>
    </submittedName>
</protein>
<gene>
    <name evidence="15" type="primary">BUR1</name>
    <name evidence="15" type="ORF">EIP91_009567</name>
</gene>
<dbReference type="InterPro" id="IPR008271">
    <property type="entry name" value="Ser/Thr_kinase_AS"/>
</dbReference>
<keyword evidence="3 15" id="KW-0723">Serine/threonine-protein kinase</keyword>
<keyword evidence="4" id="KW-0808">Transferase</keyword>
<dbReference type="Gene3D" id="3.30.200.20">
    <property type="entry name" value="Phosphorylase Kinase, domain 1"/>
    <property type="match status" value="1"/>
</dbReference>
<dbReference type="OrthoDB" id="28397at2759"/>
<evidence type="ECO:0000256" key="12">
    <source>
        <dbReference type="PROSITE-ProRule" id="PRU10141"/>
    </source>
</evidence>
<evidence type="ECO:0000259" key="14">
    <source>
        <dbReference type="PROSITE" id="PS50011"/>
    </source>
</evidence>
<evidence type="ECO:0000256" key="6">
    <source>
        <dbReference type="ARBA" id="ARBA00022777"/>
    </source>
</evidence>
<evidence type="ECO:0000256" key="8">
    <source>
        <dbReference type="ARBA" id="ARBA00023242"/>
    </source>
</evidence>
<feature type="compositionally biased region" description="Pro residues" evidence="13">
    <location>
        <begin position="320"/>
        <end position="337"/>
    </location>
</feature>
<feature type="region of interest" description="Disordered" evidence="13">
    <location>
        <begin position="836"/>
        <end position="899"/>
    </location>
</feature>
<keyword evidence="16" id="KW-1185">Reference proteome</keyword>
<keyword evidence="8" id="KW-0539">Nucleus</keyword>
<evidence type="ECO:0000256" key="1">
    <source>
        <dbReference type="ARBA" id="ARBA00004123"/>
    </source>
</evidence>
<comment type="subcellular location">
    <subcellularLocation>
        <location evidence="1">Nucleus</location>
    </subcellularLocation>
</comment>
<evidence type="ECO:0000256" key="11">
    <source>
        <dbReference type="ARBA" id="ARBA00049280"/>
    </source>
</evidence>
<dbReference type="Proteomes" id="UP000292702">
    <property type="component" value="Unassembled WGS sequence"/>
</dbReference>